<dbReference type="AlphaFoldDB" id="A0A9W9YGF1"/>
<evidence type="ECO:0000256" key="1">
    <source>
        <dbReference type="ARBA" id="ARBA00004155"/>
    </source>
</evidence>
<evidence type="ECO:0000256" key="2">
    <source>
        <dbReference type="ARBA" id="ARBA00004556"/>
    </source>
</evidence>
<evidence type="ECO:0000256" key="3">
    <source>
        <dbReference type="ARBA" id="ARBA00008090"/>
    </source>
</evidence>
<keyword evidence="8" id="KW-0458">Lysosome</keyword>
<keyword evidence="4" id="KW-0963">Cytoplasm</keyword>
<keyword evidence="6 13" id="KW-1133">Transmembrane helix</keyword>
<dbReference type="EMBL" id="MU827778">
    <property type="protein sequence ID" value="KAJ7340345.1"/>
    <property type="molecule type" value="Genomic_DNA"/>
</dbReference>
<organism evidence="14 15">
    <name type="scientific">Desmophyllum pertusum</name>
    <dbReference type="NCBI Taxonomy" id="174260"/>
    <lineage>
        <taxon>Eukaryota</taxon>
        <taxon>Metazoa</taxon>
        <taxon>Cnidaria</taxon>
        <taxon>Anthozoa</taxon>
        <taxon>Hexacorallia</taxon>
        <taxon>Scleractinia</taxon>
        <taxon>Caryophylliina</taxon>
        <taxon>Caryophylliidae</taxon>
        <taxon>Desmophyllum</taxon>
    </lineage>
</organism>
<keyword evidence="7 13" id="KW-0472">Membrane</keyword>
<evidence type="ECO:0000256" key="7">
    <source>
        <dbReference type="ARBA" id="ARBA00023136"/>
    </source>
</evidence>
<dbReference type="OrthoDB" id="2564984at2759"/>
<gene>
    <name evidence="14" type="primary">BRI3</name>
    <name evidence="14" type="ORF">OS493_003087</name>
</gene>
<evidence type="ECO:0000256" key="10">
    <source>
        <dbReference type="ARBA" id="ARBA00035449"/>
    </source>
</evidence>
<evidence type="ECO:0000256" key="11">
    <source>
        <dbReference type="ARBA" id="ARBA00046593"/>
    </source>
</evidence>
<evidence type="ECO:0000256" key="12">
    <source>
        <dbReference type="SAM" id="MobiDB-lite"/>
    </source>
</evidence>
<name>A0A9W9YGF1_9CNID</name>
<dbReference type="PANTHER" id="PTHR13551:SF1">
    <property type="entry name" value="MEMBRANE PROTEIN BRI3"/>
    <property type="match status" value="1"/>
</dbReference>
<evidence type="ECO:0000256" key="9">
    <source>
        <dbReference type="ARBA" id="ARBA00035284"/>
    </source>
</evidence>
<dbReference type="GO" id="GO:0048471">
    <property type="term" value="C:perinuclear region of cytoplasm"/>
    <property type="evidence" value="ECO:0007669"/>
    <property type="project" value="UniProtKB-SubCell"/>
</dbReference>
<evidence type="ECO:0000313" key="15">
    <source>
        <dbReference type="Proteomes" id="UP001163046"/>
    </source>
</evidence>
<protein>
    <recommendedName>
        <fullName evidence="9">Membrane protein BRI3</fullName>
    </recommendedName>
    <alternativeName>
        <fullName evidence="10">Brain protein I3</fullName>
    </alternativeName>
</protein>
<comment type="subcellular location">
    <subcellularLocation>
        <location evidence="2">Cytoplasm</location>
        <location evidence="2">Perinuclear region</location>
    </subcellularLocation>
    <subcellularLocation>
        <location evidence="1">Lysosome membrane</location>
        <topology evidence="1">Multi-pass membrane protein</topology>
    </subcellularLocation>
</comment>
<dbReference type="Pfam" id="PF10164">
    <property type="entry name" value="BRI3"/>
    <property type="match status" value="1"/>
</dbReference>
<reference evidence="14" key="1">
    <citation type="submission" date="2023-01" db="EMBL/GenBank/DDBJ databases">
        <title>Genome assembly of the deep-sea coral Lophelia pertusa.</title>
        <authorList>
            <person name="Herrera S."/>
            <person name="Cordes E."/>
        </authorList>
    </citation>
    <scope>NUCLEOTIDE SEQUENCE</scope>
    <source>
        <strain evidence="14">USNM1676648</strain>
        <tissue evidence="14">Polyp</tissue>
    </source>
</reference>
<evidence type="ECO:0000256" key="6">
    <source>
        <dbReference type="ARBA" id="ARBA00022989"/>
    </source>
</evidence>
<comment type="caution">
    <text evidence="14">The sequence shown here is derived from an EMBL/GenBank/DDBJ whole genome shotgun (WGS) entry which is preliminary data.</text>
</comment>
<evidence type="ECO:0000313" key="14">
    <source>
        <dbReference type="EMBL" id="KAJ7340345.1"/>
    </source>
</evidence>
<comment type="similarity">
    <text evidence="3">Belongs to the BRI3 family.</text>
</comment>
<comment type="subunit">
    <text evidence="11">Interacts with BRI3BP. Interacts with MGAT1 and IFITM3.</text>
</comment>
<keyword evidence="15" id="KW-1185">Reference proteome</keyword>
<feature type="compositionally biased region" description="Low complexity" evidence="12">
    <location>
        <begin position="35"/>
        <end position="49"/>
    </location>
</feature>
<dbReference type="GO" id="GO:0005765">
    <property type="term" value="C:lysosomal membrane"/>
    <property type="evidence" value="ECO:0007669"/>
    <property type="project" value="UniProtKB-SubCell"/>
</dbReference>
<dbReference type="PANTHER" id="PTHR13551">
    <property type="entry name" value="BRAIN PROTEIN I3"/>
    <property type="match status" value="1"/>
</dbReference>
<evidence type="ECO:0000256" key="8">
    <source>
        <dbReference type="ARBA" id="ARBA00023228"/>
    </source>
</evidence>
<sequence>MSAPPPYAPVAAGQQGYQQVPQAYQQVPQGYQQVPQGYQQGPPVTNAPGYQGGAPPGYQPIPVQPAPTTYVYVRGNCPACHTGTLRDEYTGLGLFLAIFFFPIGILCCLMLTEKRCTHCGMSYT</sequence>
<feature type="transmembrane region" description="Helical" evidence="13">
    <location>
        <begin position="92"/>
        <end position="112"/>
    </location>
</feature>
<evidence type="ECO:0000256" key="4">
    <source>
        <dbReference type="ARBA" id="ARBA00022490"/>
    </source>
</evidence>
<keyword evidence="5 13" id="KW-0812">Transmembrane</keyword>
<feature type="region of interest" description="Disordered" evidence="12">
    <location>
        <begin position="35"/>
        <end position="58"/>
    </location>
</feature>
<proteinExistence type="inferred from homology"/>
<evidence type="ECO:0000256" key="13">
    <source>
        <dbReference type="SAM" id="Phobius"/>
    </source>
</evidence>
<dbReference type="Proteomes" id="UP001163046">
    <property type="component" value="Unassembled WGS sequence"/>
</dbReference>
<evidence type="ECO:0000256" key="5">
    <source>
        <dbReference type="ARBA" id="ARBA00022692"/>
    </source>
</evidence>
<dbReference type="InterPro" id="IPR019317">
    <property type="entry name" value="BRI3"/>
</dbReference>
<accession>A0A9W9YGF1</accession>